<dbReference type="GO" id="GO:0030424">
    <property type="term" value="C:axon"/>
    <property type="evidence" value="ECO:0007669"/>
    <property type="project" value="TreeGrafter"/>
</dbReference>
<dbReference type="Proteomes" id="UP001152747">
    <property type="component" value="Unassembled WGS sequence"/>
</dbReference>
<keyword evidence="2" id="KW-0964">Secreted</keyword>
<dbReference type="SMART" id="SM00409">
    <property type="entry name" value="IG"/>
    <property type="match status" value="2"/>
</dbReference>
<name>A0A9P1J2U7_9PELO</name>
<keyword evidence="4" id="KW-0677">Repeat</keyword>
<dbReference type="CDD" id="cd00096">
    <property type="entry name" value="Ig"/>
    <property type="match status" value="1"/>
</dbReference>
<dbReference type="PANTHER" id="PTHR10075">
    <property type="entry name" value="BASIGIN RELATED"/>
    <property type="match status" value="1"/>
</dbReference>
<dbReference type="EMBL" id="CANHGI010000006">
    <property type="protein sequence ID" value="CAI5455662.1"/>
    <property type="molecule type" value="Genomic_DNA"/>
</dbReference>
<dbReference type="InterPro" id="IPR036179">
    <property type="entry name" value="Ig-like_dom_sf"/>
</dbReference>
<feature type="signal peptide" evidence="7">
    <location>
        <begin position="1"/>
        <end position="18"/>
    </location>
</feature>
<dbReference type="OrthoDB" id="6138780at2759"/>
<evidence type="ECO:0000256" key="2">
    <source>
        <dbReference type="ARBA" id="ARBA00022525"/>
    </source>
</evidence>
<comment type="subcellular location">
    <subcellularLocation>
        <location evidence="1">Secreted</location>
    </subcellularLocation>
</comment>
<keyword evidence="5" id="KW-1015">Disulfide bond</keyword>
<evidence type="ECO:0000256" key="7">
    <source>
        <dbReference type="SAM" id="SignalP"/>
    </source>
</evidence>
<keyword evidence="3 7" id="KW-0732">Signal</keyword>
<dbReference type="GO" id="GO:0070593">
    <property type="term" value="P:dendrite self-avoidance"/>
    <property type="evidence" value="ECO:0007669"/>
    <property type="project" value="TreeGrafter"/>
</dbReference>
<dbReference type="SMART" id="SM00408">
    <property type="entry name" value="IGc2"/>
    <property type="match status" value="2"/>
</dbReference>
<feature type="domain" description="Ig-like" evidence="8">
    <location>
        <begin position="42"/>
        <end position="148"/>
    </location>
</feature>
<evidence type="ECO:0000256" key="3">
    <source>
        <dbReference type="ARBA" id="ARBA00022729"/>
    </source>
</evidence>
<proteinExistence type="predicted"/>
<evidence type="ECO:0000259" key="8">
    <source>
        <dbReference type="PROSITE" id="PS50835"/>
    </source>
</evidence>
<evidence type="ECO:0000256" key="5">
    <source>
        <dbReference type="ARBA" id="ARBA00023157"/>
    </source>
</evidence>
<comment type="caution">
    <text evidence="9">The sequence shown here is derived from an EMBL/GenBank/DDBJ whole genome shotgun (WGS) entry which is preliminary data.</text>
</comment>
<accession>A0A9P1J2U7</accession>
<protein>
    <recommendedName>
        <fullName evidence="8">Ig-like domain-containing protein</fullName>
    </recommendedName>
</protein>
<dbReference type="FunFam" id="2.60.40.10:FF:001749">
    <property type="entry name" value="Neural/ectodermal development factor IMP-L2"/>
    <property type="match status" value="1"/>
</dbReference>
<gene>
    <name evidence="9" type="ORF">CAMP_LOCUS18299</name>
</gene>
<organism evidence="9 10">
    <name type="scientific">Caenorhabditis angaria</name>
    <dbReference type="NCBI Taxonomy" id="860376"/>
    <lineage>
        <taxon>Eukaryota</taxon>
        <taxon>Metazoa</taxon>
        <taxon>Ecdysozoa</taxon>
        <taxon>Nematoda</taxon>
        <taxon>Chromadorea</taxon>
        <taxon>Rhabditida</taxon>
        <taxon>Rhabditina</taxon>
        <taxon>Rhabditomorpha</taxon>
        <taxon>Rhabditoidea</taxon>
        <taxon>Rhabditidae</taxon>
        <taxon>Peloderinae</taxon>
        <taxon>Caenorhabditis</taxon>
    </lineage>
</organism>
<dbReference type="Gene3D" id="2.60.40.10">
    <property type="entry name" value="Immunoglobulins"/>
    <property type="match status" value="2"/>
</dbReference>
<dbReference type="Pfam" id="PF13927">
    <property type="entry name" value="Ig_3"/>
    <property type="match status" value="1"/>
</dbReference>
<evidence type="ECO:0000313" key="10">
    <source>
        <dbReference type="Proteomes" id="UP001152747"/>
    </source>
</evidence>
<feature type="domain" description="Ig-like" evidence="8">
    <location>
        <begin position="166"/>
        <end position="246"/>
    </location>
</feature>
<feature type="chain" id="PRO_5040417470" description="Ig-like domain-containing protein" evidence="7">
    <location>
        <begin position="19"/>
        <end position="255"/>
    </location>
</feature>
<sequence length="255" mass="28791">MLSQTIFSVFMLTVTVFSHPSKLRDSLSSLNSELDKNEIIQPLTIKFSGEKNLMVNQTVQIGESFELRCESAGTPQPVFYWTFNGKRIQGSSEMNIYEKLHNIGKVTIQNGVTISRLVVPCAKKEDAGKYRCVATNGHEKIEKSATITIDDSKQSSTCEESETESPKIIQWTDARFENELNTVQLMCRTDSPATVAWYNDERELLNNKLNHEVLANGDLLIKNVKWENMGVYTCVASNENGEDRVEVFFYPTAAE</sequence>
<dbReference type="AlphaFoldDB" id="A0A9P1J2U7"/>
<dbReference type="GO" id="GO:0098632">
    <property type="term" value="F:cell-cell adhesion mediator activity"/>
    <property type="evidence" value="ECO:0007669"/>
    <property type="project" value="TreeGrafter"/>
</dbReference>
<dbReference type="InterPro" id="IPR013151">
    <property type="entry name" value="Immunoglobulin_dom"/>
</dbReference>
<dbReference type="InterPro" id="IPR007110">
    <property type="entry name" value="Ig-like_dom"/>
</dbReference>
<dbReference type="InterPro" id="IPR013783">
    <property type="entry name" value="Ig-like_fold"/>
</dbReference>
<dbReference type="PROSITE" id="PS50835">
    <property type="entry name" value="IG_LIKE"/>
    <property type="match status" value="2"/>
</dbReference>
<keyword evidence="10" id="KW-1185">Reference proteome</keyword>
<reference evidence="9" key="1">
    <citation type="submission" date="2022-11" db="EMBL/GenBank/DDBJ databases">
        <authorList>
            <person name="Kikuchi T."/>
        </authorList>
    </citation>
    <scope>NUCLEOTIDE SEQUENCE</scope>
    <source>
        <strain evidence="9">PS1010</strain>
    </source>
</reference>
<evidence type="ECO:0000256" key="1">
    <source>
        <dbReference type="ARBA" id="ARBA00004613"/>
    </source>
</evidence>
<evidence type="ECO:0000313" key="9">
    <source>
        <dbReference type="EMBL" id="CAI5455662.1"/>
    </source>
</evidence>
<dbReference type="GO" id="GO:0007411">
    <property type="term" value="P:axon guidance"/>
    <property type="evidence" value="ECO:0007669"/>
    <property type="project" value="TreeGrafter"/>
</dbReference>
<dbReference type="Pfam" id="PF00047">
    <property type="entry name" value="ig"/>
    <property type="match status" value="1"/>
</dbReference>
<dbReference type="GO" id="GO:0005886">
    <property type="term" value="C:plasma membrane"/>
    <property type="evidence" value="ECO:0007669"/>
    <property type="project" value="TreeGrafter"/>
</dbReference>
<dbReference type="InterPro" id="IPR003598">
    <property type="entry name" value="Ig_sub2"/>
</dbReference>
<evidence type="ECO:0000256" key="4">
    <source>
        <dbReference type="ARBA" id="ARBA00022737"/>
    </source>
</evidence>
<dbReference type="InterPro" id="IPR003599">
    <property type="entry name" value="Ig_sub"/>
</dbReference>
<keyword evidence="6" id="KW-0393">Immunoglobulin domain</keyword>
<dbReference type="FunFam" id="2.60.40.10:FF:002402">
    <property type="entry name" value="Zwei Ig domain protein zig-4"/>
    <property type="match status" value="1"/>
</dbReference>
<dbReference type="PANTHER" id="PTHR10075:SF101">
    <property type="entry name" value="ZWEI IG DOMAIN PROTEIN ZIG-3"/>
    <property type="match status" value="1"/>
</dbReference>
<dbReference type="SUPFAM" id="SSF48726">
    <property type="entry name" value="Immunoglobulin"/>
    <property type="match status" value="2"/>
</dbReference>
<dbReference type="GO" id="GO:0007156">
    <property type="term" value="P:homophilic cell adhesion via plasma membrane adhesion molecules"/>
    <property type="evidence" value="ECO:0007669"/>
    <property type="project" value="TreeGrafter"/>
</dbReference>
<evidence type="ECO:0000256" key="6">
    <source>
        <dbReference type="ARBA" id="ARBA00023319"/>
    </source>
</evidence>
<dbReference type="GO" id="GO:0005576">
    <property type="term" value="C:extracellular region"/>
    <property type="evidence" value="ECO:0007669"/>
    <property type="project" value="UniProtKB-SubCell"/>
</dbReference>